<sequence length="270" mass="31116">MGSRQHQFLVLRLKLGIRISNVVILPDNVIQRHFVDTRHGAQIIDQQLEERNPLRFFRERSRRLDLDILFVFRFFQFTHFPGVQVSNGRSKIRRNHRGPLSEALRHPQMHSAELVLPHHGNSDPRSARRRRDRSISASSWHCGHTIGTTTDDLADILETVTGDQAKGVHRIKTFVRKRVRRRNRPSDPPERTTKRISTVSSHDIKNNFNEKKEQRNNVTQSKSSCTIAKKTSRTAGADTTLQAQLPSVLSHKVSLHKYYTYPVLLTSETG</sequence>
<dbReference type="HOGENOM" id="CLU_090174_0_0_1"/>
<name>B7FSX1_PHATC</name>
<dbReference type="PaxDb" id="2850-Phatr32886"/>
<reference evidence="3" key="2">
    <citation type="submission" date="2008-08" db="EMBL/GenBank/DDBJ databases">
        <authorList>
            <consortium name="Diatom Consortium"/>
            <person name="Grigoriev I."/>
            <person name="Grimwood J."/>
            <person name="Kuo A."/>
            <person name="Otillar R.P."/>
            <person name="Salamov A."/>
            <person name="Detter J.C."/>
            <person name="Lindquist E."/>
            <person name="Shapiro H."/>
            <person name="Lucas S."/>
            <person name="Glavina del Rio T."/>
            <person name="Pitluck S."/>
            <person name="Rokhsar D."/>
            <person name="Bowler C."/>
        </authorList>
    </citation>
    <scope>GENOME REANNOTATION</scope>
    <source>
        <strain evidence="3">CCAP 1055/1</strain>
    </source>
</reference>
<evidence type="ECO:0000256" key="1">
    <source>
        <dbReference type="SAM" id="MobiDB-lite"/>
    </source>
</evidence>
<dbReference type="GeneID" id="7197494"/>
<dbReference type="AlphaFoldDB" id="B7FSX1"/>
<accession>B7FSX1</accession>
<protein>
    <submittedName>
        <fullName evidence="2">Uncharacterized protein</fullName>
    </submittedName>
</protein>
<dbReference type="InParanoid" id="B7FSX1"/>
<gene>
    <name evidence="2" type="ORF">PHATRDRAFT_32886</name>
</gene>
<dbReference type="RefSeq" id="XP_002177740.1">
    <property type="nucleotide sequence ID" value="XM_002177704.1"/>
</dbReference>
<keyword evidence="3" id="KW-1185">Reference proteome</keyword>
<feature type="region of interest" description="Disordered" evidence="1">
    <location>
        <begin position="114"/>
        <end position="141"/>
    </location>
</feature>
<dbReference type="KEGG" id="pti:PHATRDRAFT_32886"/>
<proteinExistence type="predicted"/>
<feature type="compositionally biased region" description="Polar residues" evidence="1">
    <location>
        <begin position="216"/>
        <end position="226"/>
    </location>
</feature>
<feature type="region of interest" description="Disordered" evidence="1">
    <location>
        <begin position="208"/>
        <end position="235"/>
    </location>
</feature>
<evidence type="ECO:0000313" key="2">
    <source>
        <dbReference type="EMBL" id="EEC50554.1"/>
    </source>
</evidence>
<evidence type="ECO:0000313" key="3">
    <source>
        <dbReference type="Proteomes" id="UP000000759"/>
    </source>
</evidence>
<dbReference type="EMBL" id="CM000606">
    <property type="protein sequence ID" value="EEC50554.1"/>
    <property type="molecule type" value="Genomic_DNA"/>
</dbReference>
<organism evidence="2 3">
    <name type="scientific">Phaeodactylum tricornutum (strain CCAP 1055/1)</name>
    <dbReference type="NCBI Taxonomy" id="556484"/>
    <lineage>
        <taxon>Eukaryota</taxon>
        <taxon>Sar</taxon>
        <taxon>Stramenopiles</taxon>
        <taxon>Ochrophyta</taxon>
        <taxon>Bacillariophyta</taxon>
        <taxon>Bacillariophyceae</taxon>
        <taxon>Bacillariophycidae</taxon>
        <taxon>Naviculales</taxon>
        <taxon>Phaeodactylaceae</taxon>
        <taxon>Phaeodactylum</taxon>
    </lineage>
</organism>
<dbReference type="Proteomes" id="UP000000759">
    <property type="component" value="Chromosome 2"/>
</dbReference>
<reference evidence="2 3" key="1">
    <citation type="journal article" date="2008" name="Nature">
        <title>The Phaeodactylum genome reveals the evolutionary history of diatom genomes.</title>
        <authorList>
            <person name="Bowler C."/>
            <person name="Allen A.E."/>
            <person name="Badger J.H."/>
            <person name="Grimwood J."/>
            <person name="Jabbari K."/>
            <person name="Kuo A."/>
            <person name="Maheswari U."/>
            <person name="Martens C."/>
            <person name="Maumus F."/>
            <person name="Otillar R.P."/>
            <person name="Rayko E."/>
            <person name="Salamov A."/>
            <person name="Vandepoele K."/>
            <person name="Beszteri B."/>
            <person name="Gruber A."/>
            <person name="Heijde M."/>
            <person name="Katinka M."/>
            <person name="Mock T."/>
            <person name="Valentin K."/>
            <person name="Verret F."/>
            <person name="Berges J.A."/>
            <person name="Brownlee C."/>
            <person name="Cadoret J.P."/>
            <person name="Chiovitti A."/>
            <person name="Choi C.J."/>
            <person name="Coesel S."/>
            <person name="De Martino A."/>
            <person name="Detter J.C."/>
            <person name="Durkin C."/>
            <person name="Falciatore A."/>
            <person name="Fournet J."/>
            <person name="Haruta M."/>
            <person name="Huysman M.J."/>
            <person name="Jenkins B.D."/>
            <person name="Jiroutova K."/>
            <person name="Jorgensen R.E."/>
            <person name="Joubert Y."/>
            <person name="Kaplan A."/>
            <person name="Kroger N."/>
            <person name="Kroth P.G."/>
            <person name="La Roche J."/>
            <person name="Lindquist E."/>
            <person name="Lommer M."/>
            <person name="Martin-Jezequel V."/>
            <person name="Lopez P.J."/>
            <person name="Lucas S."/>
            <person name="Mangogna M."/>
            <person name="McGinnis K."/>
            <person name="Medlin L.K."/>
            <person name="Montsant A."/>
            <person name="Oudot-Le Secq M.P."/>
            <person name="Napoli C."/>
            <person name="Obornik M."/>
            <person name="Parker M.S."/>
            <person name="Petit J.L."/>
            <person name="Porcel B.M."/>
            <person name="Poulsen N."/>
            <person name="Robison M."/>
            <person name="Rychlewski L."/>
            <person name="Rynearson T.A."/>
            <person name="Schmutz J."/>
            <person name="Shapiro H."/>
            <person name="Siaut M."/>
            <person name="Stanley M."/>
            <person name="Sussman M.R."/>
            <person name="Taylor A.R."/>
            <person name="Vardi A."/>
            <person name="von Dassow P."/>
            <person name="Vyverman W."/>
            <person name="Willis A."/>
            <person name="Wyrwicz L.S."/>
            <person name="Rokhsar D.S."/>
            <person name="Weissenbach J."/>
            <person name="Armbrust E.V."/>
            <person name="Green B.R."/>
            <person name="Van de Peer Y."/>
            <person name="Grigoriev I.V."/>
        </authorList>
    </citation>
    <scope>NUCLEOTIDE SEQUENCE [LARGE SCALE GENOMIC DNA]</scope>
    <source>
        <strain evidence="2 3">CCAP 1055/1</strain>
    </source>
</reference>